<name>A0A9X2A4L3_9FLAO</name>
<feature type="chain" id="PRO_5040881230" evidence="3">
    <location>
        <begin position="21"/>
        <end position="1085"/>
    </location>
</feature>
<gene>
    <name evidence="5" type="ORF">LU635_03660</name>
</gene>
<dbReference type="InterPro" id="IPR052025">
    <property type="entry name" value="Xyloglucanase_GH74"/>
</dbReference>
<proteinExistence type="predicted"/>
<dbReference type="GO" id="GO:0010411">
    <property type="term" value="P:xyloglucan metabolic process"/>
    <property type="evidence" value="ECO:0007669"/>
    <property type="project" value="TreeGrafter"/>
</dbReference>
<evidence type="ECO:0000256" key="2">
    <source>
        <dbReference type="SAM" id="Coils"/>
    </source>
</evidence>
<evidence type="ECO:0000259" key="4">
    <source>
        <dbReference type="Pfam" id="PF15902"/>
    </source>
</evidence>
<evidence type="ECO:0000256" key="1">
    <source>
        <dbReference type="ARBA" id="ARBA00022737"/>
    </source>
</evidence>
<dbReference type="AlphaFoldDB" id="A0A9X2A4L3"/>
<keyword evidence="3" id="KW-0732">Signal</keyword>
<evidence type="ECO:0000256" key="3">
    <source>
        <dbReference type="SAM" id="SignalP"/>
    </source>
</evidence>
<dbReference type="GO" id="GO:0016787">
    <property type="term" value="F:hydrolase activity"/>
    <property type="evidence" value="ECO:0007669"/>
    <property type="project" value="UniProtKB-KW"/>
</dbReference>
<keyword evidence="2" id="KW-0175">Coiled coil</keyword>
<protein>
    <submittedName>
        <fullName evidence="5">Glycosyl hydrolase</fullName>
    </submittedName>
</protein>
<organism evidence="5 6">
    <name type="scientific">Christiangramia crocea</name>
    <dbReference type="NCBI Taxonomy" id="2904124"/>
    <lineage>
        <taxon>Bacteria</taxon>
        <taxon>Pseudomonadati</taxon>
        <taxon>Bacteroidota</taxon>
        <taxon>Flavobacteriia</taxon>
        <taxon>Flavobacteriales</taxon>
        <taxon>Flavobacteriaceae</taxon>
        <taxon>Christiangramia</taxon>
    </lineage>
</organism>
<keyword evidence="6" id="KW-1185">Reference proteome</keyword>
<feature type="domain" description="Sortilin N-terminal" evidence="4">
    <location>
        <begin position="133"/>
        <end position="258"/>
    </location>
</feature>
<comment type="caution">
    <text evidence="5">The sequence shown here is derived from an EMBL/GenBank/DDBJ whole genome shotgun (WGS) entry which is preliminary data.</text>
</comment>
<dbReference type="RefSeq" id="WP_240096294.1">
    <property type="nucleotide sequence ID" value="NZ_JAJSON010000010.1"/>
</dbReference>
<feature type="signal peptide" evidence="3">
    <location>
        <begin position="1"/>
        <end position="20"/>
    </location>
</feature>
<evidence type="ECO:0000313" key="6">
    <source>
        <dbReference type="Proteomes" id="UP001139344"/>
    </source>
</evidence>
<dbReference type="Gene3D" id="2.130.10.10">
    <property type="entry name" value="YVTN repeat-like/Quinoprotein amine dehydrogenase"/>
    <property type="match status" value="5"/>
</dbReference>
<dbReference type="InterPro" id="IPR015943">
    <property type="entry name" value="WD40/YVTN_repeat-like_dom_sf"/>
</dbReference>
<dbReference type="Pfam" id="PF15902">
    <property type="entry name" value="Sortilin-Vps10"/>
    <property type="match status" value="1"/>
</dbReference>
<dbReference type="SUPFAM" id="SSF110296">
    <property type="entry name" value="Oligoxyloglucan reducing end-specific cellobiohydrolase"/>
    <property type="match status" value="1"/>
</dbReference>
<evidence type="ECO:0000313" key="5">
    <source>
        <dbReference type="EMBL" id="MCG9970724.1"/>
    </source>
</evidence>
<keyword evidence="1" id="KW-0677">Repeat</keyword>
<dbReference type="CDD" id="cd15482">
    <property type="entry name" value="Sialidase_non-viral"/>
    <property type="match status" value="1"/>
</dbReference>
<accession>A0A9X2A4L3</accession>
<dbReference type="EMBL" id="JAJSON010000010">
    <property type="protein sequence ID" value="MCG9970724.1"/>
    <property type="molecule type" value="Genomic_DNA"/>
</dbReference>
<dbReference type="InterPro" id="IPR036278">
    <property type="entry name" value="Sialidase_sf"/>
</dbReference>
<dbReference type="PANTHER" id="PTHR43739">
    <property type="entry name" value="XYLOGLUCANASE (EUROFUNG)"/>
    <property type="match status" value="1"/>
</dbReference>
<keyword evidence="5" id="KW-0378">Hydrolase</keyword>
<feature type="coiled-coil region" evidence="2">
    <location>
        <begin position="1034"/>
        <end position="1061"/>
    </location>
</feature>
<reference evidence="5" key="1">
    <citation type="submission" date="2021-12" db="EMBL/GenBank/DDBJ databases">
        <title>Description of Gramella crocea sp. nov., a new bacterium isolated from activated sludge.</title>
        <authorList>
            <person name="Zhang X."/>
        </authorList>
    </citation>
    <scope>NUCLEOTIDE SEQUENCE</scope>
    <source>
        <strain evidence="5">YB25</strain>
    </source>
</reference>
<dbReference type="SUPFAM" id="SSF50939">
    <property type="entry name" value="Sialidases"/>
    <property type="match status" value="1"/>
</dbReference>
<dbReference type="InterPro" id="IPR031778">
    <property type="entry name" value="Sortilin_N"/>
</dbReference>
<dbReference type="Proteomes" id="UP001139344">
    <property type="component" value="Unassembled WGS sequence"/>
</dbReference>
<sequence length="1085" mass="121586">MKKLLSFGLFVLLFISADLTAQKRKKSDKNEEKTEDKINLGDLKFRAVGPAFLSGRIADIAIHPNDNDTWYVAVGSGGVWKTENSGTTWKPLFDKEKSYSTGAIAIDSLNPNIIWVGTGENVGGRHVAYGDGVYKSEDGGNSWKNMGLKDSEHISEIIIHPENSDIVWVAAQGPLWSKGGERGLYKTIDGGETWNKVLGGNDWTGVTDIMIDPRNPDRLYAATWQRHRTVAAFMGGGPDSGIHRSEDGGETWTKLSNGIPESNLGKIGLAISPQKPDVVYAAIELDQLEGGVFRSDDRGASWEKMSNTVSGATGPHYYQELYASPHEFDRLYLMNVRILTSGDGGKTFVQLKEEDKHSDNHAIAFRDDDPDYLLVGTDAGIYESFDNAETWSYFKNLPLTQFYKVAVNNAEPFYHIFGGTQDNGSVGGPSRTDEEQGIANRHWYKTLGADGHQSATDPVYNNIIYAETQQGGLHRVDLSSGEQVFIQPQPAYGEDFERFNWDAPVLVSPHKPSRLYFASQRVWKSENRGDSWEPISGDLTRDEERIELPIMGKKQSYDNPWDVNAMSNYNTITSLAESPLKEGLIYAGTDDGFIQVTEDMGGNWKQIPVTRLGLPERSFVNDIKAGLHDENTVFAVLDNHKEGDFSSYVYKSTDKGNSWTSLRGNLPQELILWRIVQDPEDKNLLFLAAENGIYTSWDGGSYWQKIPGTPTISFRDLTIQKRENDLVGASFGRGFFVLDDYRALRELSEETMAEEAHLFPIRRAYWYAPKNSVGNTGADYYFAENPPYGATITYYLKDKYTSKAEERKEREKELEEQGADIPFPGWEELEAERLEEGRKIMVLIKDSSGKVIKRVEGKGEKGINRVAWDLSMADTRPIDPSDTDENNFNLHVVPGTYSATLVSVEKGDQKVLAGPESFEVVPLREGVLDRKSNEEIQAFTEDLKSLVANFGKLEHALDQSKENLAAMRKSLEAVPGDTGDMREELFELSRKLHEIEGKLRGNQARAKIGERNNPTLMNFMYTGFRALRATYGPTEMHKKSLETAEQMYNDLEADLQEIVNEEIPELKDELEGMGAPPVLDNKFED</sequence>
<dbReference type="PANTHER" id="PTHR43739:SF5">
    <property type="entry name" value="EXO-ALPHA-SIALIDASE"/>
    <property type="match status" value="1"/>
</dbReference>